<evidence type="ECO:0000313" key="8">
    <source>
        <dbReference type="Proteomes" id="UP000092884"/>
    </source>
</evidence>
<feature type="transmembrane region" description="Helical" evidence="5">
    <location>
        <begin position="121"/>
        <end position="138"/>
    </location>
</feature>
<feature type="transmembrane region" description="Helical" evidence="5">
    <location>
        <begin position="144"/>
        <end position="166"/>
    </location>
</feature>
<feature type="transmembrane region" description="Helical" evidence="5">
    <location>
        <begin position="38"/>
        <end position="56"/>
    </location>
</feature>
<evidence type="ECO:0000256" key="5">
    <source>
        <dbReference type="SAM" id="Phobius"/>
    </source>
</evidence>
<dbReference type="PANTHER" id="PTHR22911">
    <property type="entry name" value="ACYL-MALONYL CONDENSING ENZYME-RELATED"/>
    <property type="match status" value="1"/>
</dbReference>
<dbReference type="InterPro" id="IPR037185">
    <property type="entry name" value="EmrE-like"/>
</dbReference>
<protein>
    <recommendedName>
        <fullName evidence="6">EamA domain-containing protein</fullName>
    </recommendedName>
</protein>
<accession>A0A1B1U639</accession>
<keyword evidence="8" id="KW-1185">Reference proteome</keyword>
<evidence type="ECO:0000256" key="4">
    <source>
        <dbReference type="ARBA" id="ARBA00023136"/>
    </source>
</evidence>
<dbReference type="InterPro" id="IPR000620">
    <property type="entry name" value="EamA_dom"/>
</dbReference>
<sequence length="306" mass="33463">MKQQNTLGILAMLLATLFFALMNALVKKLGADISVAQSVFFRSVLVYVFILPLFAFKPLQKKQKGGYLPLLIRSMAGGISMVLFFYNIATIPLGIASAFAQSVPIYAVFFAYFFLKERISLGAIFATLLGFSGLLLISDPQGDIPWVNAVIGVLSGVTAAGALVSVRVCKEYFDERVIILSFSGATLVLSLVMLWVGSYTQIEFLVYRKIDGEVYWWILAMGFFGALGQYFMTKAYILAPAGIVAPIDYVKVVFSLWFGILLGDLVPQTRGLIGMGLVVLSGLLIALPVFIRDFKMARAGARRGDV</sequence>
<dbReference type="RefSeq" id="WP_066340562.1">
    <property type="nucleotide sequence ID" value="NZ_CP016503.1"/>
</dbReference>
<keyword evidence="3 5" id="KW-1133">Transmembrane helix</keyword>
<feature type="transmembrane region" description="Helical" evidence="5">
    <location>
        <begin position="95"/>
        <end position="114"/>
    </location>
</feature>
<keyword evidence="2 5" id="KW-0812">Transmembrane</keyword>
<evidence type="ECO:0000259" key="6">
    <source>
        <dbReference type="Pfam" id="PF00892"/>
    </source>
</evidence>
<dbReference type="STRING" id="222136.BBW65_04985"/>
<feature type="transmembrane region" description="Helical" evidence="5">
    <location>
        <begin position="68"/>
        <end position="89"/>
    </location>
</feature>
<dbReference type="OrthoDB" id="5338756at2"/>
<dbReference type="EMBL" id="CP016503">
    <property type="protein sequence ID" value="ANV98191.1"/>
    <property type="molecule type" value="Genomic_DNA"/>
</dbReference>
<organism evidence="7 8">
    <name type="scientific">Helicobacter enhydrae</name>
    <dbReference type="NCBI Taxonomy" id="222136"/>
    <lineage>
        <taxon>Bacteria</taxon>
        <taxon>Pseudomonadati</taxon>
        <taxon>Campylobacterota</taxon>
        <taxon>Epsilonproteobacteria</taxon>
        <taxon>Campylobacterales</taxon>
        <taxon>Helicobacteraceae</taxon>
        <taxon>Helicobacter</taxon>
    </lineage>
</organism>
<dbReference type="PANTHER" id="PTHR22911:SF6">
    <property type="entry name" value="SOLUTE CARRIER FAMILY 35 MEMBER G1"/>
    <property type="match status" value="1"/>
</dbReference>
<gene>
    <name evidence="7" type="ORF">BBW65_04985</name>
</gene>
<feature type="transmembrane region" description="Helical" evidence="5">
    <location>
        <begin position="7"/>
        <end position="26"/>
    </location>
</feature>
<dbReference type="GO" id="GO:0016020">
    <property type="term" value="C:membrane"/>
    <property type="evidence" value="ECO:0007669"/>
    <property type="project" value="UniProtKB-SubCell"/>
</dbReference>
<dbReference type="SUPFAM" id="SSF103481">
    <property type="entry name" value="Multidrug resistance efflux transporter EmrE"/>
    <property type="match status" value="2"/>
</dbReference>
<proteinExistence type="predicted"/>
<feature type="transmembrane region" description="Helical" evidence="5">
    <location>
        <begin position="214"/>
        <end position="231"/>
    </location>
</feature>
<keyword evidence="4 5" id="KW-0472">Membrane</keyword>
<feature type="transmembrane region" description="Helical" evidence="5">
    <location>
        <begin position="178"/>
        <end position="202"/>
    </location>
</feature>
<evidence type="ECO:0000256" key="2">
    <source>
        <dbReference type="ARBA" id="ARBA00022692"/>
    </source>
</evidence>
<dbReference type="KEGG" id="het:BBW65_04985"/>
<dbReference type="Pfam" id="PF00892">
    <property type="entry name" value="EamA"/>
    <property type="match status" value="1"/>
</dbReference>
<feature type="transmembrane region" description="Helical" evidence="5">
    <location>
        <begin position="238"/>
        <end position="260"/>
    </location>
</feature>
<comment type="subcellular location">
    <subcellularLocation>
        <location evidence="1">Membrane</location>
        <topology evidence="1">Multi-pass membrane protein</topology>
    </subcellularLocation>
</comment>
<feature type="domain" description="EamA" evidence="6">
    <location>
        <begin position="7"/>
        <end position="138"/>
    </location>
</feature>
<evidence type="ECO:0000313" key="7">
    <source>
        <dbReference type="EMBL" id="ANV98191.1"/>
    </source>
</evidence>
<dbReference type="AlphaFoldDB" id="A0A1B1U639"/>
<dbReference type="Gene3D" id="1.10.3730.20">
    <property type="match status" value="1"/>
</dbReference>
<name>A0A1B1U639_9HELI</name>
<feature type="transmembrane region" description="Helical" evidence="5">
    <location>
        <begin position="272"/>
        <end position="291"/>
    </location>
</feature>
<dbReference type="Proteomes" id="UP000092884">
    <property type="component" value="Chromosome"/>
</dbReference>
<evidence type="ECO:0000256" key="3">
    <source>
        <dbReference type="ARBA" id="ARBA00022989"/>
    </source>
</evidence>
<evidence type="ECO:0000256" key="1">
    <source>
        <dbReference type="ARBA" id="ARBA00004141"/>
    </source>
</evidence>
<reference evidence="8" key="1">
    <citation type="submission" date="2016-07" db="EMBL/GenBank/DDBJ databases">
        <authorList>
            <person name="Florea S."/>
            <person name="Webb J.S."/>
            <person name="Jaromczyk J."/>
            <person name="Schardl C.L."/>
        </authorList>
    </citation>
    <scope>NUCLEOTIDE SEQUENCE [LARGE SCALE GENOMIC DNA]</scope>
    <source>
        <strain evidence="8">MIT 01-6242</strain>
    </source>
</reference>